<dbReference type="SUPFAM" id="SSF46565">
    <property type="entry name" value="Chaperone J-domain"/>
    <property type="match status" value="1"/>
</dbReference>
<accession>A0ABR3JGS0</accession>
<dbReference type="Proteomes" id="UP001556367">
    <property type="component" value="Unassembled WGS sequence"/>
</dbReference>
<dbReference type="CDD" id="cd06257">
    <property type="entry name" value="DnaJ"/>
    <property type="match status" value="1"/>
</dbReference>
<evidence type="ECO:0000313" key="3">
    <source>
        <dbReference type="Proteomes" id="UP001556367"/>
    </source>
</evidence>
<dbReference type="PANTHER" id="PTHR44144:SF1">
    <property type="entry name" value="DNAJ HOMOLOG SUBFAMILY C MEMBER 9"/>
    <property type="match status" value="1"/>
</dbReference>
<dbReference type="PROSITE" id="PS50076">
    <property type="entry name" value="DNAJ_2"/>
    <property type="match status" value="1"/>
</dbReference>
<dbReference type="InterPro" id="IPR001623">
    <property type="entry name" value="DnaJ_domain"/>
</dbReference>
<proteinExistence type="predicted"/>
<reference evidence="3" key="1">
    <citation type="submission" date="2024-06" db="EMBL/GenBank/DDBJ databases">
        <title>Multi-omics analyses provide insights into the biosynthesis of the anticancer antibiotic pleurotin in Hohenbuehelia grisea.</title>
        <authorList>
            <person name="Weaver J.A."/>
            <person name="Alberti F."/>
        </authorList>
    </citation>
    <scope>NUCLEOTIDE SEQUENCE [LARGE SCALE GENOMIC DNA]</scope>
    <source>
        <strain evidence="3">T-177</strain>
    </source>
</reference>
<gene>
    <name evidence="2" type="ORF">HGRIS_003721</name>
</gene>
<comment type="caution">
    <text evidence="2">The sequence shown here is derived from an EMBL/GenBank/DDBJ whole genome shotgun (WGS) entry which is preliminary data.</text>
</comment>
<dbReference type="EMBL" id="JASNQZ010000007">
    <property type="protein sequence ID" value="KAL0954771.1"/>
    <property type="molecule type" value="Genomic_DNA"/>
</dbReference>
<dbReference type="InterPro" id="IPR036869">
    <property type="entry name" value="J_dom_sf"/>
</dbReference>
<feature type="domain" description="J" evidence="1">
    <location>
        <begin position="74"/>
        <end position="163"/>
    </location>
</feature>
<sequence length="336" mass="38043">MFSYVLSSASAYFHLPVDEAEDEEIDSYSTKYLTYGDAGPSGSKSSYEWSGANPRWSPECDHSPIIKEIVASNDLYAILDVERTGILDKVTLRRAYLRRSRACHPEYVSNALLFSALRLLSDLRLPHSKYPNNTDATFAFQKVSVAYEILSKPTSRHAYDARSPSAPYDYFAARPTAHSEQTFRNVVLGAFNDFLDGDLEVIRTILKTINDINPALKLGDEGINSVLLTLQSIREQALTCRTCIYALHAEITRLIEVQHAFRQLSYFDLMGRSRLTIRLTRITLSLPFALEKALREQSIEYASADEESGRLLPRRIFVLLRGIDGALARMERLMKK</sequence>
<evidence type="ECO:0000259" key="1">
    <source>
        <dbReference type="PROSITE" id="PS50076"/>
    </source>
</evidence>
<dbReference type="Gene3D" id="1.10.287.110">
    <property type="entry name" value="DnaJ domain"/>
    <property type="match status" value="1"/>
</dbReference>
<evidence type="ECO:0000313" key="2">
    <source>
        <dbReference type="EMBL" id="KAL0954771.1"/>
    </source>
</evidence>
<dbReference type="PANTHER" id="PTHR44144">
    <property type="entry name" value="DNAJ HOMOLOG SUBFAMILY C MEMBER 9"/>
    <property type="match status" value="1"/>
</dbReference>
<dbReference type="InterPro" id="IPR052594">
    <property type="entry name" value="J_domain-containing_protein"/>
</dbReference>
<dbReference type="SMART" id="SM00271">
    <property type="entry name" value="DnaJ"/>
    <property type="match status" value="1"/>
</dbReference>
<keyword evidence="3" id="KW-1185">Reference proteome</keyword>
<organism evidence="2 3">
    <name type="scientific">Hohenbuehelia grisea</name>
    <dbReference type="NCBI Taxonomy" id="104357"/>
    <lineage>
        <taxon>Eukaryota</taxon>
        <taxon>Fungi</taxon>
        <taxon>Dikarya</taxon>
        <taxon>Basidiomycota</taxon>
        <taxon>Agaricomycotina</taxon>
        <taxon>Agaricomycetes</taxon>
        <taxon>Agaricomycetidae</taxon>
        <taxon>Agaricales</taxon>
        <taxon>Pleurotineae</taxon>
        <taxon>Pleurotaceae</taxon>
        <taxon>Hohenbuehelia</taxon>
    </lineage>
</organism>
<name>A0ABR3JGS0_9AGAR</name>
<protein>
    <recommendedName>
        <fullName evidence="1">J domain-containing protein</fullName>
    </recommendedName>
</protein>